<evidence type="ECO:0000256" key="5">
    <source>
        <dbReference type="SAM" id="MobiDB-lite"/>
    </source>
</evidence>
<gene>
    <name evidence="6" type="ORF">M0654_20520</name>
</gene>
<evidence type="ECO:0000256" key="2">
    <source>
        <dbReference type="ARBA" id="ARBA00010566"/>
    </source>
</evidence>
<evidence type="ECO:0000313" key="7">
    <source>
        <dbReference type="Proteomes" id="UP001202827"/>
    </source>
</evidence>
<keyword evidence="4" id="KW-0808">Transferase</keyword>
<dbReference type="InterPro" id="IPR016143">
    <property type="entry name" value="Citrate_synth-like_sm_a-sub"/>
</dbReference>
<name>A0ABT0IWY5_9HYPH</name>
<evidence type="ECO:0000256" key="3">
    <source>
        <dbReference type="ARBA" id="ARBA00012972"/>
    </source>
</evidence>
<dbReference type="Proteomes" id="UP001202827">
    <property type="component" value="Unassembled WGS sequence"/>
</dbReference>
<feature type="compositionally biased region" description="Low complexity" evidence="5">
    <location>
        <begin position="386"/>
        <end position="403"/>
    </location>
</feature>
<evidence type="ECO:0000256" key="1">
    <source>
        <dbReference type="ARBA" id="ARBA00004751"/>
    </source>
</evidence>
<dbReference type="InterPro" id="IPR002020">
    <property type="entry name" value="Citrate_synthase"/>
</dbReference>
<comment type="caution">
    <text evidence="6">The sequence shown here is derived from an EMBL/GenBank/DDBJ whole genome shotgun (WGS) entry which is preliminary data.</text>
</comment>
<organism evidence="6 7">
    <name type="scientific">Neorhizobium turbinariae</name>
    <dbReference type="NCBI Taxonomy" id="2937795"/>
    <lineage>
        <taxon>Bacteria</taxon>
        <taxon>Pseudomonadati</taxon>
        <taxon>Pseudomonadota</taxon>
        <taxon>Alphaproteobacteria</taxon>
        <taxon>Hyphomicrobiales</taxon>
        <taxon>Rhizobiaceae</taxon>
        <taxon>Rhizobium/Agrobacterium group</taxon>
        <taxon>Neorhizobium</taxon>
    </lineage>
</organism>
<dbReference type="Gene3D" id="1.10.230.10">
    <property type="entry name" value="Cytochrome P450-Terp, domain 2"/>
    <property type="match status" value="1"/>
</dbReference>
<dbReference type="PANTHER" id="PTHR11739:SF4">
    <property type="entry name" value="CITRATE SYNTHASE, PEROXISOMAL"/>
    <property type="match status" value="1"/>
</dbReference>
<dbReference type="SUPFAM" id="SSF48256">
    <property type="entry name" value="Citrate synthase"/>
    <property type="match status" value="1"/>
</dbReference>
<dbReference type="Gene3D" id="1.10.580.10">
    <property type="entry name" value="Citrate Synthase, domain 1"/>
    <property type="match status" value="2"/>
</dbReference>
<accession>A0ABT0IWY5</accession>
<evidence type="ECO:0000256" key="4">
    <source>
        <dbReference type="ARBA" id="ARBA00022679"/>
    </source>
</evidence>
<dbReference type="PANTHER" id="PTHR11739">
    <property type="entry name" value="CITRATE SYNTHASE"/>
    <property type="match status" value="1"/>
</dbReference>
<dbReference type="EMBL" id="JALPRY010000027">
    <property type="protein sequence ID" value="MCK8782365.1"/>
    <property type="molecule type" value="Genomic_DNA"/>
</dbReference>
<keyword evidence="7" id="KW-1185">Reference proteome</keyword>
<comment type="similarity">
    <text evidence="2">Belongs to the citrate synthase family.</text>
</comment>
<sequence length="403" mass="42768">MKSGWITAEEALKRLGTKPQTLYANVSRGRIRAKADPAESRRSLYQAEDVARLAERHSGQRASAAVATETIRWGEPLLPTTISAIEDGRLYYRGRDALELAQHLTLEETAGLLWDTAPAKLAEGASGASGNASRVTGALVALAKRAATDLPALGRRPAVLRSEAAKILSTVAGALAPGGDRPRPLHQRLADGWERPEAAEPIRKALVLTAEHELNVSAFAARVTASSGAALSAAVLSGLATLTGPRHGGAWRDVTMLAAQAKAHGVREAISTGLSSEGLLRAFGHRLYPQGDLRAKALMAEFEAPKLYRDLAEAGEELLGEPINIDFALASLAVAFELPPEAPLVIFAMARTTGWLAHAMEQVESGELIRPRARYAGVDEQDVETAGSRRSSSAHSRLSSAAR</sequence>
<reference evidence="6 7" key="1">
    <citation type="submission" date="2022-04" db="EMBL/GenBank/DDBJ databases">
        <title>Rhizobium coralii sp. nov., isolated from coral Turbinaria peltata.</title>
        <authorList>
            <person name="Sun H."/>
        </authorList>
    </citation>
    <scope>NUCLEOTIDE SEQUENCE [LARGE SCALE GENOMIC DNA]</scope>
    <source>
        <strain evidence="6 7">NTR19</strain>
    </source>
</reference>
<comment type="pathway">
    <text evidence="1">Carbohydrate metabolism; tricarboxylic acid cycle; isocitrate from oxaloacetate: step 1/2.</text>
</comment>
<dbReference type="PRINTS" id="PR00143">
    <property type="entry name" value="CITRTSNTHASE"/>
</dbReference>
<protein>
    <recommendedName>
        <fullName evidence="3">citrate synthase (unknown stereospecificity)</fullName>
        <ecNumber evidence="3">2.3.3.16</ecNumber>
    </recommendedName>
</protein>
<proteinExistence type="inferred from homology"/>
<dbReference type="EC" id="2.3.3.16" evidence="3"/>
<dbReference type="InterPro" id="IPR036969">
    <property type="entry name" value="Citrate_synthase_sf"/>
</dbReference>
<dbReference type="RefSeq" id="WP_248684671.1">
    <property type="nucleotide sequence ID" value="NZ_JALPRY010000027.1"/>
</dbReference>
<dbReference type="Pfam" id="PF00285">
    <property type="entry name" value="Citrate_synt"/>
    <property type="match status" value="1"/>
</dbReference>
<dbReference type="CDD" id="cd06102">
    <property type="entry name" value="citrate_synt_like_2"/>
    <property type="match status" value="1"/>
</dbReference>
<feature type="region of interest" description="Disordered" evidence="5">
    <location>
        <begin position="379"/>
        <end position="403"/>
    </location>
</feature>
<dbReference type="InterPro" id="IPR016142">
    <property type="entry name" value="Citrate_synth-like_lrg_a-sub"/>
</dbReference>
<evidence type="ECO:0000313" key="6">
    <source>
        <dbReference type="EMBL" id="MCK8782365.1"/>
    </source>
</evidence>